<protein>
    <submittedName>
        <fullName evidence="2">DNA-binding transcriptional ArsR family regulator</fullName>
    </submittedName>
</protein>
<sequence length="216" mass="22925">MFEVGVIEEAAAAEVALDPIRSRLLGLLAEPHSATSLAAIVGLPRQKVNYHLKTLEAHGLVELVEERRKGNVNERVMRATAASYVISPVALATVQPDPERSPDRLSARWLLAVAARMVKEVGQLITGGARAGKPVATFALDGTVRFASAADRAAFARDLTAAVTALVSRYHDENTPGGRDHRVVVALYPSVSPQAQSTAADVSPQARTAATDDEES</sequence>
<dbReference type="SUPFAM" id="SSF46785">
    <property type="entry name" value="Winged helix' DNA-binding domain"/>
    <property type="match status" value="1"/>
</dbReference>
<dbReference type="GO" id="GO:0003677">
    <property type="term" value="F:DNA binding"/>
    <property type="evidence" value="ECO:0007669"/>
    <property type="project" value="UniProtKB-KW"/>
</dbReference>
<dbReference type="InterPro" id="IPR036388">
    <property type="entry name" value="WH-like_DNA-bd_sf"/>
</dbReference>
<organism evidence="2 3">
    <name type="scientific">Sphaerisporangium rubeum</name>
    <dbReference type="NCBI Taxonomy" id="321317"/>
    <lineage>
        <taxon>Bacteria</taxon>
        <taxon>Bacillati</taxon>
        <taxon>Actinomycetota</taxon>
        <taxon>Actinomycetes</taxon>
        <taxon>Streptosporangiales</taxon>
        <taxon>Streptosporangiaceae</taxon>
        <taxon>Sphaerisporangium</taxon>
    </lineage>
</organism>
<dbReference type="Pfam" id="PF12840">
    <property type="entry name" value="HTH_20"/>
    <property type="match status" value="1"/>
</dbReference>
<accession>A0A7X0M639</accession>
<keyword evidence="2" id="KW-0238">DNA-binding</keyword>
<name>A0A7X0M639_9ACTN</name>
<dbReference type="AlphaFoldDB" id="A0A7X0M639"/>
<feature type="compositionally biased region" description="Polar residues" evidence="1">
    <location>
        <begin position="193"/>
        <end position="208"/>
    </location>
</feature>
<dbReference type="Proteomes" id="UP000555564">
    <property type="component" value="Unassembled WGS sequence"/>
</dbReference>
<keyword evidence="3" id="KW-1185">Reference proteome</keyword>
<dbReference type="RefSeq" id="WP_184980189.1">
    <property type="nucleotide sequence ID" value="NZ_BAAALO010000049.1"/>
</dbReference>
<evidence type="ECO:0000313" key="2">
    <source>
        <dbReference type="EMBL" id="MBB6472832.1"/>
    </source>
</evidence>
<feature type="region of interest" description="Disordered" evidence="1">
    <location>
        <begin position="193"/>
        <end position="216"/>
    </location>
</feature>
<evidence type="ECO:0000256" key="1">
    <source>
        <dbReference type="SAM" id="MobiDB-lite"/>
    </source>
</evidence>
<evidence type="ECO:0000313" key="3">
    <source>
        <dbReference type="Proteomes" id="UP000555564"/>
    </source>
</evidence>
<dbReference type="InterPro" id="IPR011991">
    <property type="entry name" value="ArsR-like_HTH"/>
</dbReference>
<dbReference type="InterPro" id="IPR036390">
    <property type="entry name" value="WH_DNA-bd_sf"/>
</dbReference>
<dbReference type="EMBL" id="JACHIU010000001">
    <property type="protein sequence ID" value="MBB6472832.1"/>
    <property type="molecule type" value="Genomic_DNA"/>
</dbReference>
<proteinExistence type="predicted"/>
<dbReference type="CDD" id="cd00090">
    <property type="entry name" value="HTH_ARSR"/>
    <property type="match status" value="1"/>
</dbReference>
<dbReference type="Gene3D" id="1.10.10.10">
    <property type="entry name" value="Winged helix-like DNA-binding domain superfamily/Winged helix DNA-binding domain"/>
    <property type="match status" value="1"/>
</dbReference>
<reference evidence="2 3" key="1">
    <citation type="submission" date="2020-08" db="EMBL/GenBank/DDBJ databases">
        <title>Sequencing the genomes of 1000 actinobacteria strains.</title>
        <authorList>
            <person name="Klenk H.-P."/>
        </authorList>
    </citation>
    <scope>NUCLEOTIDE SEQUENCE [LARGE SCALE GENOMIC DNA]</scope>
    <source>
        <strain evidence="2 3">DSM 44936</strain>
    </source>
</reference>
<gene>
    <name evidence="2" type="ORF">BJ992_002263</name>
</gene>
<comment type="caution">
    <text evidence="2">The sequence shown here is derived from an EMBL/GenBank/DDBJ whole genome shotgun (WGS) entry which is preliminary data.</text>
</comment>